<sequence length="324" mass="36327">MTTTRSRSKQSTDGPVPPKPARRPRGWGRATPYLLIVPAVLLELLIHIVPMLVGIWMSFVQLTQFFIANWSQAPYAGLGNYRVALNFSGPLGQSLLHSFEITAAYTVIVVGLAWVFGMSAALVLQRSFRGRGILRTLFLVPYALPIYAGIMTWSFMYQRDNGLLNHVLHDDLHLTDGTTFWLVGNNAFIAMTVAALWRSWPFAFLMLMAGMQNISEEVYDAASVDGAGIWKQIRFITLPSLRPVNGVLVLMLFLWTFNDFNTPFVLFGQTPPPSADLVSIHIYDNSFVNWNFGFGSAMSVLLLLFLLVCTGVYLLLLNRRSRRA</sequence>
<dbReference type="Pfam" id="PF00528">
    <property type="entry name" value="BPD_transp_1"/>
    <property type="match status" value="1"/>
</dbReference>
<feature type="compositionally biased region" description="Polar residues" evidence="8">
    <location>
        <begin position="1"/>
        <end position="13"/>
    </location>
</feature>
<organism evidence="10 11">
    <name type="scientific">Leekyejoonella antrihumi</name>
    <dbReference type="NCBI Taxonomy" id="1660198"/>
    <lineage>
        <taxon>Bacteria</taxon>
        <taxon>Bacillati</taxon>
        <taxon>Actinomycetota</taxon>
        <taxon>Actinomycetes</taxon>
        <taxon>Micrococcales</taxon>
        <taxon>Dermacoccaceae</taxon>
        <taxon>Leekyejoonella</taxon>
    </lineage>
</organism>
<dbReference type="PROSITE" id="PS50928">
    <property type="entry name" value="ABC_TM1"/>
    <property type="match status" value="1"/>
</dbReference>
<accession>A0A563E1R0</accession>
<feature type="domain" description="ABC transmembrane type-1" evidence="9">
    <location>
        <begin position="99"/>
        <end position="313"/>
    </location>
</feature>
<dbReference type="EMBL" id="VCQV01000011">
    <property type="protein sequence ID" value="TWP36478.1"/>
    <property type="molecule type" value="Genomic_DNA"/>
</dbReference>
<comment type="similarity">
    <text evidence="7">Belongs to the binding-protein-dependent transport system permease family.</text>
</comment>
<gene>
    <name evidence="10" type="ORF">FGL98_09670</name>
</gene>
<feature type="transmembrane region" description="Helical" evidence="7">
    <location>
        <begin position="240"/>
        <end position="257"/>
    </location>
</feature>
<comment type="caution">
    <text evidence="10">The sequence shown here is derived from an EMBL/GenBank/DDBJ whole genome shotgun (WGS) entry which is preliminary data.</text>
</comment>
<dbReference type="OrthoDB" id="34224at2"/>
<keyword evidence="11" id="KW-1185">Reference proteome</keyword>
<feature type="transmembrane region" description="Helical" evidence="7">
    <location>
        <begin position="136"/>
        <end position="158"/>
    </location>
</feature>
<evidence type="ECO:0000259" key="9">
    <source>
        <dbReference type="PROSITE" id="PS50928"/>
    </source>
</evidence>
<dbReference type="GO" id="GO:0005886">
    <property type="term" value="C:plasma membrane"/>
    <property type="evidence" value="ECO:0007669"/>
    <property type="project" value="UniProtKB-SubCell"/>
</dbReference>
<dbReference type="Proteomes" id="UP000320244">
    <property type="component" value="Unassembled WGS sequence"/>
</dbReference>
<feature type="transmembrane region" description="Helical" evidence="7">
    <location>
        <begin position="103"/>
        <end position="124"/>
    </location>
</feature>
<evidence type="ECO:0000256" key="5">
    <source>
        <dbReference type="ARBA" id="ARBA00022989"/>
    </source>
</evidence>
<evidence type="ECO:0000256" key="1">
    <source>
        <dbReference type="ARBA" id="ARBA00004651"/>
    </source>
</evidence>
<evidence type="ECO:0000256" key="7">
    <source>
        <dbReference type="RuleBase" id="RU363032"/>
    </source>
</evidence>
<evidence type="ECO:0000256" key="8">
    <source>
        <dbReference type="SAM" id="MobiDB-lite"/>
    </source>
</evidence>
<evidence type="ECO:0000256" key="4">
    <source>
        <dbReference type="ARBA" id="ARBA00022692"/>
    </source>
</evidence>
<keyword evidence="4 7" id="KW-0812">Transmembrane</keyword>
<name>A0A563E1R0_9MICO</name>
<feature type="transmembrane region" description="Helical" evidence="7">
    <location>
        <begin position="33"/>
        <end position="57"/>
    </location>
</feature>
<feature type="transmembrane region" description="Helical" evidence="7">
    <location>
        <begin position="178"/>
        <end position="197"/>
    </location>
</feature>
<evidence type="ECO:0000256" key="6">
    <source>
        <dbReference type="ARBA" id="ARBA00023136"/>
    </source>
</evidence>
<dbReference type="GO" id="GO:0055085">
    <property type="term" value="P:transmembrane transport"/>
    <property type="evidence" value="ECO:0007669"/>
    <property type="project" value="InterPro"/>
</dbReference>
<dbReference type="InterPro" id="IPR035906">
    <property type="entry name" value="MetI-like_sf"/>
</dbReference>
<evidence type="ECO:0000256" key="3">
    <source>
        <dbReference type="ARBA" id="ARBA00022475"/>
    </source>
</evidence>
<keyword evidence="5 7" id="KW-1133">Transmembrane helix</keyword>
<keyword evidence="6 7" id="KW-0472">Membrane</keyword>
<dbReference type="InterPro" id="IPR000515">
    <property type="entry name" value="MetI-like"/>
</dbReference>
<dbReference type="SUPFAM" id="SSF161098">
    <property type="entry name" value="MetI-like"/>
    <property type="match status" value="1"/>
</dbReference>
<dbReference type="Gene3D" id="1.10.3720.10">
    <property type="entry name" value="MetI-like"/>
    <property type="match status" value="1"/>
</dbReference>
<comment type="subcellular location">
    <subcellularLocation>
        <location evidence="1 7">Cell membrane</location>
        <topology evidence="1 7">Multi-pass membrane protein</topology>
    </subcellularLocation>
</comment>
<reference evidence="10 11" key="2">
    <citation type="submission" date="2019-08" db="EMBL/GenBank/DDBJ databases">
        <title>Jejuicoccus antrihumi gen. nov., sp. nov., a new member of the family Dermacoccaceae isolated from a cave.</title>
        <authorList>
            <person name="Schumann P."/>
            <person name="Kim I.S."/>
        </authorList>
    </citation>
    <scope>NUCLEOTIDE SEQUENCE [LARGE SCALE GENOMIC DNA]</scope>
    <source>
        <strain evidence="10 11">C5-26</strain>
    </source>
</reference>
<evidence type="ECO:0000313" key="10">
    <source>
        <dbReference type="EMBL" id="TWP36478.1"/>
    </source>
</evidence>
<dbReference type="PANTHER" id="PTHR43005:SF1">
    <property type="entry name" value="SPERMIDINE_PUTRESCINE TRANSPORT SYSTEM PERMEASE PROTEIN"/>
    <property type="match status" value="1"/>
</dbReference>
<dbReference type="CDD" id="cd06261">
    <property type="entry name" value="TM_PBP2"/>
    <property type="match status" value="1"/>
</dbReference>
<evidence type="ECO:0000313" key="11">
    <source>
        <dbReference type="Proteomes" id="UP000320244"/>
    </source>
</evidence>
<dbReference type="PANTHER" id="PTHR43005">
    <property type="entry name" value="BLR7065 PROTEIN"/>
    <property type="match status" value="1"/>
</dbReference>
<evidence type="ECO:0000256" key="2">
    <source>
        <dbReference type="ARBA" id="ARBA00022448"/>
    </source>
</evidence>
<protein>
    <submittedName>
        <fullName evidence="10">Sugar ABC transporter permease</fullName>
    </submittedName>
</protein>
<keyword evidence="2 7" id="KW-0813">Transport</keyword>
<feature type="region of interest" description="Disordered" evidence="8">
    <location>
        <begin position="1"/>
        <end position="24"/>
    </location>
</feature>
<proteinExistence type="inferred from homology"/>
<feature type="transmembrane region" description="Helical" evidence="7">
    <location>
        <begin position="292"/>
        <end position="316"/>
    </location>
</feature>
<dbReference type="AlphaFoldDB" id="A0A563E1R0"/>
<dbReference type="RefSeq" id="WP_146316561.1">
    <property type="nucleotide sequence ID" value="NZ_VCQV01000011.1"/>
</dbReference>
<keyword evidence="3" id="KW-1003">Cell membrane</keyword>
<reference evidence="10 11" key="1">
    <citation type="submission" date="2019-05" db="EMBL/GenBank/DDBJ databases">
        <authorList>
            <person name="Lee S.D."/>
        </authorList>
    </citation>
    <scope>NUCLEOTIDE SEQUENCE [LARGE SCALE GENOMIC DNA]</scope>
    <source>
        <strain evidence="10 11">C5-26</strain>
    </source>
</reference>